<feature type="chain" id="PRO_5046382061" description="Thaumatin-like protein" evidence="1">
    <location>
        <begin position="20"/>
        <end position="423"/>
    </location>
</feature>
<evidence type="ECO:0000256" key="1">
    <source>
        <dbReference type="SAM" id="SignalP"/>
    </source>
</evidence>
<evidence type="ECO:0008006" key="4">
    <source>
        <dbReference type="Google" id="ProtNLM"/>
    </source>
</evidence>
<evidence type="ECO:0000313" key="2">
    <source>
        <dbReference type="EMBL" id="KAL2039874.1"/>
    </source>
</evidence>
<feature type="signal peptide" evidence="1">
    <location>
        <begin position="1"/>
        <end position="19"/>
    </location>
</feature>
<dbReference type="SUPFAM" id="SSF49870">
    <property type="entry name" value="Osmotin, thaumatin-like protein"/>
    <property type="match status" value="1"/>
</dbReference>
<reference evidence="2 3" key="1">
    <citation type="submission" date="2024-09" db="EMBL/GenBank/DDBJ databases">
        <title>Rethinking Asexuality: The Enigmatic Case of Functional Sexual Genes in Lepraria (Stereocaulaceae).</title>
        <authorList>
            <person name="Doellman M."/>
            <person name="Sun Y."/>
            <person name="Barcenas-Pena A."/>
            <person name="Lumbsch H.T."/>
            <person name="Grewe F."/>
        </authorList>
    </citation>
    <scope>NUCLEOTIDE SEQUENCE [LARGE SCALE GENOMIC DNA]</scope>
    <source>
        <strain evidence="2 3">Mercado 3170</strain>
    </source>
</reference>
<accession>A0ABR4A533</accession>
<proteinExistence type="predicted"/>
<sequence>MITSVHVVVLAFAAPLIAASVGITPAPSKALSTDATSVKSVASVVDTTSTPFMASTVDTSSTQVVLSNVKMYAPETASEFTSSKSDESTTLAASSVATTSAPLFAVGVKGISTSLAEESVSTSAEVVAASEGVTSTVQSRPTSALHGKAYAKAVSIFRSRVIAMPMNAAPSSFRRVTTTIVHGQTTTAIVQGVAPSHPAHKEAIKPTASPTLVVSGYPGHRTLSIVNKHGPALSMALTSNVGAPTAIGDPKPAALGDSAKVLFPIGWAGLMDIAPILDKSASKIEMSYNNSIYADISYVDGYTVPITCSCGGEIIAGCNVELFNATGPCPDEGPGPICYNPSAFLNDGPTHPFFSPCERASYTYPKDDLGTMGCDSNLITCCVGTECDPNPRQPGEILKAKAKAARARSFSGRISRLTRRHSE</sequence>
<dbReference type="InterPro" id="IPR037176">
    <property type="entry name" value="Osmotin/thaumatin-like_sf"/>
</dbReference>
<name>A0ABR4A533_9LECA</name>
<gene>
    <name evidence="2" type="ORF">N7G274_007277</name>
</gene>
<comment type="caution">
    <text evidence="2">The sequence shown here is derived from an EMBL/GenBank/DDBJ whole genome shotgun (WGS) entry which is preliminary data.</text>
</comment>
<dbReference type="EMBL" id="JBEFKJ010000023">
    <property type="protein sequence ID" value="KAL2039874.1"/>
    <property type="molecule type" value="Genomic_DNA"/>
</dbReference>
<keyword evidence="1" id="KW-0732">Signal</keyword>
<dbReference type="Proteomes" id="UP001590950">
    <property type="component" value="Unassembled WGS sequence"/>
</dbReference>
<protein>
    <recommendedName>
        <fullName evidence="4">Thaumatin-like protein</fullName>
    </recommendedName>
</protein>
<evidence type="ECO:0000313" key="3">
    <source>
        <dbReference type="Proteomes" id="UP001590950"/>
    </source>
</evidence>
<organism evidence="2 3">
    <name type="scientific">Stereocaulon virgatum</name>
    <dbReference type="NCBI Taxonomy" id="373712"/>
    <lineage>
        <taxon>Eukaryota</taxon>
        <taxon>Fungi</taxon>
        <taxon>Dikarya</taxon>
        <taxon>Ascomycota</taxon>
        <taxon>Pezizomycotina</taxon>
        <taxon>Lecanoromycetes</taxon>
        <taxon>OSLEUM clade</taxon>
        <taxon>Lecanoromycetidae</taxon>
        <taxon>Lecanorales</taxon>
        <taxon>Lecanorineae</taxon>
        <taxon>Stereocaulaceae</taxon>
        <taxon>Stereocaulon</taxon>
    </lineage>
</organism>
<keyword evidence="3" id="KW-1185">Reference proteome</keyword>